<keyword evidence="2" id="KW-0645">Protease</keyword>
<comment type="similarity">
    <text evidence="1">Belongs to the peptidase C40 family.</text>
</comment>
<dbReference type="InterPro" id="IPR051202">
    <property type="entry name" value="Peptidase_C40"/>
</dbReference>
<proteinExistence type="inferred from homology"/>
<dbReference type="InterPro" id="IPR003646">
    <property type="entry name" value="SH3-like_bac-type"/>
</dbReference>
<evidence type="ECO:0000313" key="9">
    <source>
        <dbReference type="Proteomes" id="UP001597541"/>
    </source>
</evidence>
<feature type="signal peptide" evidence="5">
    <location>
        <begin position="1"/>
        <end position="26"/>
    </location>
</feature>
<feature type="chain" id="PRO_5045340406" evidence="5">
    <location>
        <begin position="27"/>
        <end position="324"/>
    </location>
</feature>
<feature type="domain" description="SH3b" evidence="6">
    <location>
        <begin position="97"/>
        <end position="162"/>
    </location>
</feature>
<protein>
    <submittedName>
        <fullName evidence="8">SH3 domain-containing protein</fullName>
    </submittedName>
</protein>
<dbReference type="EMBL" id="JBHUME010000011">
    <property type="protein sequence ID" value="MFD2614198.1"/>
    <property type="molecule type" value="Genomic_DNA"/>
</dbReference>
<evidence type="ECO:0000313" key="8">
    <source>
        <dbReference type="EMBL" id="MFD2614198.1"/>
    </source>
</evidence>
<keyword evidence="5" id="KW-0732">Signal</keyword>
<sequence>MKKKKIVLWTLLTSLSLASLPLTGAAAELPKAAVVEQSVSFRTQPSTSGGLIRYLRPDEQVSILEQTNAYWYRVKDSSGKTGYISTNDKYTQIISAAPSSNAAILSGVNFRKSPSASGAIIRMLEAGEQVQIVSKVNSYWYQIKDSSGTAGYVSTNSRYIQAGEVPGAEPAKPVLSPSEQAEAVIAAGMKYLGTPYEYGSDRNTTATFDCSDFVRTAFKDALGKVLPADSRGQGDHVTGLGNRKTDWHTFERGDLIFFMPYKGYKASDYAGIDKETQTITHVGIYLGNGQVLHTYSQASGGVRVDSFEGKAWEYRILFGGSALK</sequence>
<dbReference type="RefSeq" id="WP_377604801.1">
    <property type="nucleotide sequence ID" value="NZ_JBHUME010000011.1"/>
</dbReference>
<dbReference type="Gene3D" id="2.30.30.40">
    <property type="entry name" value="SH3 Domains"/>
    <property type="match status" value="2"/>
</dbReference>
<evidence type="ECO:0000256" key="5">
    <source>
        <dbReference type="SAM" id="SignalP"/>
    </source>
</evidence>
<evidence type="ECO:0000256" key="1">
    <source>
        <dbReference type="ARBA" id="ARBA00007074"/>
    </source>
</evidence>
<dbReference type="SMART" id="SM00287">
    <property type="entry name" value="SH3b"/>
    <property type="match status" value="2"/>
</dbReference>
<gene>
    <name evidence="8" type="ORF">ACFSUF_17455</name>
</gene>
<evidence type="ECO:0000256" key="3">
    <source>
        <dbReference type="ARBA" id="ARBA00022801"/>
    </source>
</evidence>
<keyword evidence="4" id="KW-0788">Thiol protease</keyword>
<evidence type="ECO:0000259" key="7">
    <source>
        <dbReference type="PROSITE" id="PS51935"/>
    </source>
</evidence>
<reference evidence="9" key="1">
    <citation type="journal article" date="2019" name="Int. J. Syst. Evol. Microbiol.">
        <title>The Global Catalogue of Microorganisms (GCM) 10K type strain sequencing project: providing services to taxonomists for standard genome sequencing and annotation.</title>
        <authorList>
            <consortium name="The Broad Institute Genomics Platform"/>
            <consortium name="The Broad Institute Genome Sequencing Center for Infectious Disease"/>
            <person name="Wu L."/>
            <person name="Ma J."/>
        </authorList>
    </citation>
    <scope>NUCLEOTIDE SEQUENCE [LARGE SCALE GENOMIC DNA]</scope>
    <source>
        <strain evidence="9">KCTC 3950</strain>
    </source>
</reference>
<dbReference type="Pfam" id="PF00877">
    <property type="entry name" value="NLPC_P60"/>
    <property type="match status" value="1"/>
</dbReference>
<dbReference type="PROSITE" id="PS51935">
    <property type="entry name" value="NLPC_P60"/>
    <property type="match status" value="1"/>
</dbReference>
<dbReference type="PANTHER" id="PTHR47053">
    <property type="entry name" value="MUREIN DD-ENDOPEPTIDASE MEPH-RELATED"/>
    <property type="match status" value="1"/>
</dbReference>
<name>A0ABW5PG39_9BACL</name>
<evidence type="ECO:0000259" key="6">
    <source>
        <dbReference type="PROSITE" id="PS51781"/>
    </source>
</evidence>
<dbReference type="SUPFAM" id="SSF54001">
    <property type="entry name" value="Cysteine proteinases"/>
    <property type="match status" value="1"/>
</dbReference>
<organism evidence="8 9">
    <name type="scientific">Paenibacillus gansuensis</name>
    <dbReference type="NCBI Taxonomy" id="306542"/>
    <lineage>
        <taxon>Bacteria</taxon>
        <taxon>Bacillati</taxon>
        <taxon>Bacillota</taxon>
        <taxon>Bacilli</taxon>
        <taxon>Bacillales</taxon>
        <taxon>Paenibacillaceae</taxon>
        <taxon>Paenibacillus</taxon>
    </lineage>
</organism>
<keyword evidence="9" id="KW-1185">Reference proteome</keyword>
<comment type="caution">
    <text evidence="8">The sequence shown here is derived from an EMBL/GenBank/DDBJ whole genome shotgun (WGS) entry which is preliminary data.</text>
</comment>
<dbReference type="InterPro" id="IPR000064">
    <property type="entry name" value="NLP_P60_dom"/>
</dbReference>
<dbReference type="PROSITE" id="PS51781">
    <property type="entry name" value="SH3B"/>
    <property type="match status" value="2"/>
</dbReference>
<feature type="domain" description="SH3b" evidence="6">
    <location>
        <begin position="29"/>
        <end position="93"/>
    </location>
</feature>
<dbReference type="Proteomes" id="UP001597541">
    <property type="component" value="Unassembled WGS sequence"/>
</dbReference>
<feature type="domain" description="NlpC/P60" evidence="7">
    <location>
        <begin position="178"/>
        <end position="324"/>
    </location>
</feature>
<keyword evidence="3" id="KW-0378">Hydrolase</keyword>
<dbReference type="InterPro" id="IPR038765">
    <property type="entry name" value="Papain-like_cys_pep_sf"/>
</dbReference>
<dbReference type="Pfam" id="PF08239">
    <property type="entry name" value="SH3_3"/>
    <property type="match status" value="2"/>
</dbReference>
<dbReference type="PANTHER" id="PTHR47053:SF1">
    <property type="entry name" value="MUREIN DD-ENDOPEPTIDASE MEPH-RELATED"/>
    <property type="match status" value="1"/>
</dbReference>
<evidence type="ECO:0000256" key="2">
    <source>
        <dbReference type="ARBA" id="ARBA00022670"/>
    </source>
</evidence>
<accession>A0ABW5PG39</accession>
<dbReference type="Gene3D" id="3.90.1720.10">
    <property type="entry name" value="endopeptidase domain like (from Nostoc punctiforme)"/>
    <property type="match status" value="1"/>
</dbReference>
<evidence type="ECO:0000256" key="4">
    <source>
        <dbReference type="ARBA" id="ARBA00022807"/>
    </source>
</evidence>